<evidence type="ECO:0000256" key="1">
    <source>
        <dbReference type="ARBA" id="ARBA00022729"/>
    </source>
</evidence>
<dbReference type="Gene3D" id="3.30.1950.10">
    <property type="entry name" value="wza like domain"/>
    <property type="match status" value="1"/>
</dbReference>
<protein>
    <submittedName>
        <fullName evidence="4">Polysaccharide export protein</fullName>
    </submittedName>
</protein>
<evidence type="ECO:0000313" key="4">
    <source>
        <dbReference type="EMBL" id="URI11523.1"/>
    </source>
</evidence>
<dbReference type="InterPro" id="IPR003715">
    <property type="entry name" value="Poly_export_N"/>
</dbReference>
<feature type="domain" description="Polysaccharide export protein N-terminal" evidence="2">
    <location>
        <begin position="55"/>
        <end position="124"/>
    </location>
</feature>
<evidence type="ECO:0000313" key="5">
    <source>
        <dbReference type="Proteomes" id="UP001056201"/>
    </source>
</evidence>
<gene>
    <name evidence="4" type="ORF">MW290_21520</name>
</gene>
<name>A0ABY4SI95_AQUTE</name>
<dbReference type="RefSeq" id="WP_250199717.1">
    <property type="nucleotide sequence ID" value="NZ_CP097636.1"/>
</dbReference>
<dbReference type="Proteomes" id="UP001056201">
    <property type="component" value="Chromosome 2"/>
</dbReference>
<dbReference type="Gene3D" id="3.10.560.10">
    <property type="entry name" value="Outer membrane lipoprotein wza domain like"/>
    <property type="match status" value="1"/>
</dbReference>
<dbReference type="InterPro" id="IPR019554">
    <property type="entry name" value="Soluble_ligand-bd"/>
</dbReference>
<dbReference type="PANTHER" id="PTHR33619:SF3">
    <property type="entry name" value="POLYSACCHARIDE EXPORT PROTEIN GFCE-RELATED"/>
    <property type="match status" value="1"/>
</dbReference>
<keyword evidence="1" id="KW-0732">Signal</keyword>
<organism evidence="4 5">
    <name type="scientific">Aquincola tertiaricarbonis</name>
    <dbReference type="NCBI Taxonomy" id="391953"/>
    <lineage>
        <taxon>Bacteria</taxon>
        <taxon>Pseudomonadati</taxon>
        <taxon>Pseudomonadota</taxon>
        <taxon>Betaproteobacteria</taxon>
        <taxon>Burkholderiales</taxon>
        <taxon>Sphaerotilaceae</taxon>
        <taxon>Aquincola</taxon>
    </lineage>
</organism>
<dbReference type="Pfam" id="PF02563">
    <property type="entry name" value="Poly_export"/>
    <property type="match status" value="1"/>
</dbReference>
<reference evidence="4" key="1">
    <citation type="submission" date="2022-05" db="EMBL/GenBank/DDBJ databases">
        <title>An RpoN-dependent PEP-CTERM gene is involved in floc formation of an Aquincola tertiaricarbonis strain.</title>
        <authorList>
            <person name="Qiu D."/>
            <person name="Xia M."/>
        </authorList>
    </citation>
    <scope>NUCLEOTIDE SEQUENCE</scope>
    <source>
        <strain evidence="4">RN12</strain>
    </source>
</reference>
<dbReference type="Pfam" id="PF10531">
    <property type="entry name" value="SLBB"/>
    <property type="match status" value="1"/>
</dbReference>
<sequence length="267" mass="27948">MSVLVLAATACLGLAGCATDPDVDGIQRRTLDESGTAQPPQPVATMPPPRRDGVLRLRPGDQVDVSVWGYDDLSRRATVAPDGGLAHPLAGRVQAGGRTPDETADLLRVGLRPMVREAVVRVSVAVPAPVRCQVLGEVKNPGPVALTSTDATLLEALAGAGGLTENARKRIVLIRELDGQVYLQGLDMATLVSGGLGRQQMGVGEGDTLFVPSARSADAAREARRWADMLAPLLSFQQATLLFDSFLKALVHGNPTSTNTIVVPGNP</sequence>
<evidence type="ECO:0000259" key="2">
    <source>
        <dbReference type="Pfam" id="PF02563"/>
    </source>
</evidence>
<evidence type="ECO:0000259" key="3">
    <source>
        <dbReference type="Pfam" id="PF10531"/>
    </source>
</evidence>
<keyword evidence="5" id="KW-1185">Reference proteome</keyword>
<dbReference type="PANTHER" id="PTHR33619">
    <property type="entry name" value="POLYSACCHARIDE EXPORT PROTEIN GFCE-RELATED"/>
    <property type="match status" value="1"/>
</dbReference>
<dbReference type="InterPro" id="IPR049712">
    <property type="entry name" value="Poly_export"/>
</dbReference>
<feature type="domain" description="Soluble ligand binding" evidence="3">
    <location>
        <begin position="133"/>
        <end position="181"/>
    </location>
</feature>
<dbReference type="EMBL" id="CP097636">
    <property type="protein sequence ID" value="URI11523.1"/>
    <property type="molecule type" value="Genomic_DNA"/>
</dbReference>
<accession>A0ABY4SI95</accession>
<proteinExistence type="predicted"/>